<reference evidence="1" key="1">
    <citation type="journal article" date="2019" name="bioRxiv">
        <title>The Genome of the Zebra Mussel, Dreissena polymorpha: A Resource for Invasive Species Research.</title>
        <authorList>
            <person name="McCartney M.A."/>
            <person name="Auch B."/>
            <person name="Kono T."/>
            <person name="Mallez S."/>
            <person name="Zhang Y."/>
            <person name="Obille A."/>
            <person name="Becker A."/>
            <person name="Abrahante J.E."/>
            <person name="Garbe J."/>
            <person name="Badalamenti J.P."/>
            <person name="Herman A."/>
            <person name="Mangelson H."/>
            <person name="Liachko I."/>
            <person name="Sullivan S."/>
            <person name="Sone E.D."/>
            <person name="Koren S."/>
            <person name="Silverstein K.A.T."/>
            <person name="Beckman K.B."/>
            <person name="Gohl D.M."/>
        </authorList>
    </citation>
    <scope>NUCLEOTIDE SEQUENCE</scope>
    <source>
        <strain evidence="1">Duluth1</strain>
        <tissue evidence="1">Whole animal</tissue>
    </source>
</reference>
<reference evidence="1" key="2">
    <citation type="submission" date="2020-11" db="EMBL/GenBank/DDBJ databases">
        <authorList>
            <person name="McCartney M.A."/>
            <person name="Auch B."/>
            <person name="Kono T."/>
            <person name="Mallez S."/>
            <person name="Becker A."/>
            <person name="Gohl D.M."/>
            <person name="Silverstein K.A.T."/>
            <person name="Koren S."/>
            <person name="Bechman K.B."/>
            <person name="Herman A."/>
            <person name="Abrahante J.E."/>
            <person name="Garbe J."/>
        </authorList>
    </citation>
    <scope>NUCLEOTIDE SEQUENCE</scope>
    <source>
        <strain evidence="1">Duluth1</strain>
        <tissue evidence="1">Whole animal</tissue>
    </source>
</reference>
<dbReference type="Proteomes" id="UP000828390">
    <property type="component" value="Unassembled WGS sequence"/>
</dbReference>
<evidence type="ECO:0000313" key="2">
    <source>
        <dbReference type="Proteomes" id="UP000828390"/>
    </source>
</evidence>
<comment type="caution">
    <text evidence="1">The sequence shown here is derived from an EMBL/GenBank/DDBJ whole genome shotgun (WGS) entry which is preliminary data.</text>
</comment>
<dbReference type="EMBL" id="JAIWYP010000003">
    <property type="protein sequence ID" value="KAH3856606.1"/>
    <property type="molecule type" value="Genomic_DNA"/>
</dbReference>
<keyword evidence="2" id="KW-1185">Reference proteome</keyword>
<proteinExistence type="predicted"/>
<accession>A0A9D4R672</accession>
<name>A0A9D4R672_DREPO</name>
<protein>
    <submittedName>
        <fullName evidence="1">Uncharacterized protein</fullName>
    </submittedName>
</protein>
<evidence type="ECO:0000313" key="1">
    <source>
        <dbReference type="EMBL" id="KAH3856606.1"/>
    </source>
</evidence>
<sequence>MLPKSLKWNISEQDVKELDLNKKFAEQEEVNTRIADYVFKNETERSRISYESYCVVLGEALLPSSSSPWQLRQRALYAE</sequence>
<organism evidence="1 2">
    <name type="scientific">Dreissena polymorpha</name>
    <name type="common">Zebra mussel</name>
    <name type="synonym">Mytilus polymorpha</name>
    <dbReference type="NCBI Taxonomy" id="45954"/>
    <lineage>
        <taxon>Eukaryota</taxon>
        <taxon>Metazoa</taxon>
        <taxon>Spiralia</taxon>
        <taxon>Lophotrochozoa</taxon>
        <taxon>Mollusca</taxon>
        <taxon>Bivalvia</taxon>
        <taxon>Autobranchia</taxon>
        <taxon>Heteroconchia</taxon>
        <taxon>Euheterodonta</taxon>
        <taxon>Imparidentia</taxon>
        <taxon>Neoheterodontei</taxon>
        <taxon>Myida</taxon>
        <taxon>Dreissenoidea</taxon>
        <taxon>Dreissenidae</taxon>
        <taxon>Dreissena</taxon>
    </lineage>
</organism>
<gene>
    <name evidence="1" type="ORF">DPMN_099198</name>
</gene>
<dbReference type="AlphaFoldDB" id="A0A9D4R672"/>